<accession>A0A0F9ZYC4</accession>
<evidence type="ECO:0000256" key="1">
    <source>
        <dbReference type="SAM" id="Phobius"/>
    </source>
</evidence>
<protein>
    <submittedName>
        <fullName evidence="2">Uncharacterized protein</fullName>
    </submittedName>
</protein>
<proteinExistence type="predicted"/>
<evidence type="ECO:0000313" key="2">
    <source>
        <dbReference type="EMBL" id="KKP43986.1"/>
    </source>
</evidence>
<sequence length="66" mass="7276">MTTIINTPQPKEDSDGGMGMIIGLVIVVFVTFLFFVYGLPALKQIRLGNPQINVPSEIDVNINQEK</sequence>
<comment type="caution">
    <text evidence="2">The sequence shown here is derived from an EMBL/GenBank/DDBJ whole genome shotgun (WGS) entry which is preliminary data.</text>
</comment>
<evidence type="ECO:0000313" key="3">
    <source>
        <dbReference type="Proteomes" id="UP000034778"/>
    </source>
</evidence>
<dbReference type="AlphaFoldDB" id="A0A0F9ZYC4"/>
<dbReference type="STRING" id="1618566.UR35_C0013G0011"/>
<reference evidence="2 3" key="1">
    <citation type="journal article" date="2015" name="Nature">
        <title>rRNA introns, odd ribosomes, and small enigmatic genomes across a large radiation of phyla.</title>
        <authorList>
            <person name="Brown C.T."/>
            <person name="Hug L.A."/>
            <person name="Thomas B.C."/>
            <person name="Sharon I."/>
            <person name="Castelle C.J."/>
            <person name="Singh A."/>
            <person name="Wilkins M.J."/>
            <person name="Williams K.H."/>
            <person name="Banfield J.F."/>
        </authorList>
    </citation>
    <scope>NUCLEOTIDE SEQUENCE [LARGE SCALE GENOMIC DNA]</scope>
</reference>
<keyword evidence="1" id="KW-0472">Membrane</keyword>
<gene>
    <name evidence="2" type="ORF">UR35_C0013G0011</name>
</gene>
<dbReference type="EMBL" id="LBOW01000013">
    <property type="protein sequence ID" value="KKP43986.1"/>
    <property type="molecule type" value="Genomic_DNA"/>
</dbReference>
<feature type="transmembrane region" description="Helical" evidence="1">
    <location>
        <begin position="20"/>
        <end position="39"/>
    </location>
</feature>
<keyword evidence="1" id="KW-0812">Transmembrane</keyword>
<name>A0A0F9ZYC4_9BACT</name>
<dbReference type="Proteomes" id="UP000034778">
    <property type="component" value="Unassembled WGS sequence"/>
</dbReference>
<organism evidence="2 3">
    <name type="scientific">Candidatus Woesebacteria bacterium GW2011_GWB1_33_22</name>
    <dbReference type="NCBI Taxonomy" id="1618566"/>
    <lineage>
        <taxon>Bacteria</taxon>
        <taxon>Candidatus Woeseibacteriota</taxon>
    </lineage>
</organism>
<keyword evidence="1" id="KW-1133">Transmembrane helix</keyword>